<organism evidence="2 3">
    <name type="scientific">Rubritalea profundi</name>
    <dbReference type="NCBI Taxonomy" id="1658618"/>
    <lineage>
        <taxon>Bacteria</taxon>
        <taxon>Pseudomonadati</taxon>
        <taxon>Verrucomicrobiota</taxon>
        <taxon>Verrucomicrobiia</taxon>
        <taxon>Verrucomicrobiales</taxon>
        <taxon>Rubritaleaceae</taxon>
        <taxon>Rubritalea</taxon>
    </lineage>
</organism>
<protein>
    <recommendedName>
        <fullName evidence="4">Gingipain propeptide domain-containing protein</fullName>
    </recommendedName>
</protein>
<reference evidence="2 3" key="1">
    <citation type="submission" date="2016-12" db="EMBL/GenBank/DDBJ databases">
        <title>Study of bacterial adaptation to deep sea.</title>
        <authorList>
            <person name="Song J."/>
            <person name="Yoshizawa S."/>
            <person name="Kogure K."/>
        </authorList>
    </citation>
    <scope>NUCLEOTIDE SEQUENCE [LARGE SCALE GENOMIC DNA]</scope>
    <source>
        <strain evidence="2 3">SAORIC-165</strain>
    </source>
</reference>
<evidence type="ECO:0000313" key="3">
    <source>
        <dbReference type="Proteomes" id="UP000239907"/>
    </source>
</evidence>
<evidence type="ECO:0000256" key="1">
    <source>
        <dbReference type="SAM" id="SignalP"/>
    </source>
</evidence>
<evidence type="ECO:0000313" key="2">
    <source>
        <dbReference type="EMBL" id="PQJ28844.1"/>
    </source>
</evidence>
<name>A0A2S7U374_9BACT</name>
<accession>A0A2S7U374</accession>
<dbReference type="AlphaFoldDB" id="A0A2S7U374"/>
<evidence type="ECO:0008006" key="4">
    <source>
        <dbReference type="Google" id="ProtNLM"/>
    </source>
</evidence>
<comment type="caution">
    <text evidence="2">The sequence shown here is derived from an EMBL/GenBank/DDBJ whole genome shotgun (WGS) entry which is preliminary data.</text>
</comment>
<sequence>MKANILILSFSIVPSLLFAAAGDYKKEIVQINYEEGLEPHVHVPMEVDDKGTGLASKAIMGRAEFRLIATRITEGDDKGFKHDLAKTSVASFDTDAFIKAVGPPEDEYNTADRPIHRTQIGQGYTLSITASGMIPPGEGVSDAESSIYLERSIYPYSADQVNSNAGVAPTLIINSDYAHEGTDTLDKSVAITVSTQITDLTRVRGEETHITYIKPDDTVDLKTELSATTIQVWPIGNGSFNFPVEDVYRTLPEFSVSIVDLYPSAEIVFEITGGQLDSSARVSIVTNRLEIPFSNDFDIKTKIQNVIEVAGSGVYNINMLKISPYDTVTLGNRYINYVPTIKVNASITTGK</sequence>
<feature type="signal peptide" evidence="1">
    <location>
        <begin position="1"/>
        <end position="19"/>
    </location>
</feature>
<proteinExistence type="predicted"/>
<gene>
    <name evidence="2" type="ORF">BSZ32_10310</name>
</gene>
<dbReference type="EMBL" id="MQWA01000001">
    <property type="protein sequence ID" value="PQJ28844.1"/>
    <property type="molecule type" value="Genomic_DNA"/>
</dbReference>
<dbReference type="Proteomes" id="UP000239907">
    <property type="component" value="Unassembled WGS sequence"/>
</dbReference>
<keyword evidence="1" id="KW-0732">Signal</keyword>
<dbReference type="RefSeq" id="WP_105043333.1">
    <property type="nucleotide sequence ID" value="NZ_MQWA01000001.1"/>
</dbReference>
<keyword evidence="3" id="KW-1185">Reference proteome</keyword>
<feature type="chain" id="PRO_5015708455" description="Gingipain propeptide domain-containing protein" evidence="1">
    <location>
        <begin position="20"/>
        <end position="351"/>
    </location>
</feature>